<gene>
    <name evidence="2" type="ORF">SAMN05216452_0405</name>
</gene>
<feature type="transmembrane region" description="Helical" evidence="1">
    <location>
        <begin position="234"/>
        <end position="263"/>
    </location>
</feature>
<keyword evidence="1" id="KW-1133">Transmembrane helix</keyword>
<dbReference type="InterPro" id="IPR018688">
    <property type="entry name" value="PpoB2-like"/>
</dbReference>
<name>A0A1H4IQK9_9HYPH</name>
<accession>A0A1H4IQK9</accession>
<protein>
    <submittedName>
        <fullName evidence="2">Predicted metal-binding membrane protein</fullName>
    </submittedName>
</protein>
<feature type="transmembrane region" description="Helical" evidence="1">
    <location>
        <begin position="97"/>
        <end position="121"/>
    </location>
</feature>
<feature type="transmembrane region" description="Helical" evidence="1">
    <location>
        <begin position="24"/>
        <end position="47"/>
    </location>
</feature>
<sequence>MSCKDDDLTALAGSGRTVHRMARLAYPLSLSALCLAIAASWAVLALMGVRIAAVDPRAAGPGAALLEHIPDIALPASFETFLSLCLAPVGAGNGWTAFFLLAFMWFLMAVAMMLPSAAPLVRTYCEIADTAARKGESVVHPVILVAGYLSVWLAASFGFAALALGVFRSFNGETFLSPWTGHAGAIVLAIAGFYQFSALKEACLVKCRNPFATLFGRWSTRPATIYRLGLQQGLWCLGCCWALMLVMLAVGLMNVFWMALLGVFTLVEKSGHSRVFTRVSGALLLVWALTLLVISL</sequence>
<keyword evidence="1" id="KW-0472">Membrane</keyword>
<dbReference type="AlphaFoldDB" id="A0A1H4IQK9"/>
<organism evidence="2 3">
    <name type="scientific">Nitratireductor aquibiodomus</name>
    <dbReference type="NCBI Taxonomy" id="204799"/>
    <lineage>
        <taxon>Bacteria</taxon>
        <taxon>Pseudomonadati</taxon>
        <taxon>Pseudomonadota</taxon>
        <taxon>Alphaproteobacteria</taxon>
        <taxon>Hyphomicrobiales</taxon>
        <taxon>Phyllobacteriaceae</taxon>
        <taxon>Nitratireductor</taxon>
    </lineage>
</organism>
<dbReference type="RefSeq" id="WP_090326384.1">
    <property type="nucleotide sequence ID" value="NZ_FNSL01000001.1"/>
</dbReference>
<keyword evidence="3" id="KW-1185">Reference proteome</keyword>
<reference evidence="3" key="1">
    <citation type="submission" date="2016-10" db="EMBL/GenBank/DDBJ databases">
        <authorList>
            <person name="Varghese N."/>
            <person name="Submissions S."/>
        </authorList>
    </citation>
    <scope>NUCLEOTIDE SEQUENCE [LARGE SCALE GENOMIC DNA]</scope>
    <source>
        <strain evidence="3">ES.061</strain>
    </source>
</reference>
<evidence type="ECO:0000313" key="2">
    <source>
        <dbReference type="EMBL" id="SEB36384.1"/>
    </source>
</evidence>
<evidence type="ECO:0000313" key="3">
    <source>
        <dbReference type="Proteomes" id="UP000199064"/>
    </source>
</evidence>
<proteinExistence type="predicted"/>
<feature type="transmembrane region" description="Helical" evidence="1">
    <location>
        <begin position="275"/>
        <end position="294"/>
    </location>
</feature>
<keyword evidence="1" id="KW-0812">Transmembrane</keyword>
<dbReference type="Proteomes" id="UP000199064">
    <property type="component" value="Unassembled WGS sequence"/>
</dbReference>
<feature type="transmembrane region" description="Helical" evidence="1">
    <location>
        <begin position="142"/>
        <end position="167"/>
    </location>
</feature>
<feature type="transmembrane region" description="Helical" evidence="1">
    <location>
        <begin position="179"/>
        <end position="199"/>
    </location>
</feature>
<dbReference type="Pfam" id="PF09948">
    <property type="entry name" value="PpoB2"/>
    <property type="match status" value="1"/>
</dbReference>
<evidence type="ECO:0000256" key="1">
    <source>
        <dbReference type="SAM" id="Phobius"/>
    </source>
</evidence>
<dbReference type="EMBL" id="FNSL01000001">
    <property type="protein sequence ID" value="SEB36384.1"/>
    <property type="molecule type" value="Genomic_DNA"/>
</dbReference>